<dbReference type="InterPro" id="IPR017096">
    <property type="entry name" value="BTB-kelch_protein"/>
</dbReference>
<dbReference type="Pfam" id="PF00651">
    <property type="entry name" value="BTB"/>
    <property type="match status" value="1"/>
</dbReference>
<dbReference type="Gene3D" id="3.30.710.10">
    <property type="entry name" value="Potassium Channel Kv1.1, Chain A"/>
    <property type="match status" value="1"/>
</dbReference>
<protein>
    <recommendedName>
        <fullName evidence="3">BTB domain-containing protein</fullName>
    </recommendedName>
</protein>
<dbReference type="SMART" id="SM00612">
    <property type="entry name" value="Kelch"/>
    <property type="match status" value="6"/>
</dbReference>
<keyword evidence="2" id="KW-0677">Repeat</keyword>
<dbReference type="InterPro" id="IPR000210">
    <property type="entry name" value="BTB/POZ_dom"/>
</dbReference>
<dbReference type="InterPro" id="IPR011333">
    <property type="entry name" value="SKP1/BTB/POZ_sf"/>
</dbReference>
<dbReference type="Gene3D" id="2.120.10.80">
    <property type="entry name" value="Kelch-type beta propeller"/>
    <property type="match status" value="1"/>
</dbReference>
<evidence type="ECO:0000256" key="1">
    <source>
        <dbReference type="ARBA" id="ARBA00022441"/>
    </source>
</evidence>
<keyword evidence="1" id="KW-0880">Kelch repeat</keyword>
<dbReference type="InterPro" id="IPR006652">
    <property type="entry name" value="Kelch_1"/>
</dbReference>
<dbReference type="SMART" id="SM00875">
    <property type="entry name" value="BACK"/>
    <property type="match status" value="1"/>
</dbReference>
<reference evidence="4" key="1">
    <citation type="journal article" date="2023" name="Mol. Biol. Evol.">
        <title>Third-Generation Sequencing Reveals the Adaptive Role of the Epigenome in Three Deep-Sea Polychaetes.</title>
        <authorList>
            <person name="Perez M."/>
            <person name="Aroh O."/>
            <person name="Sun Y."/>
            <person name="Lan Y."/>
            <person name="Juniper S.K."/>
            <person name="Young C.R."/>
            <person name="Angers B."/>
            <person name="Qian P.Y."/>
        </authorList>
    </citation>
    <scope>NUCLEOTIDE SEQUENCE</scope>
    <source>
        <strain evidence="4">R07B-5</strain>
    </source>
</reference>
<dbReference type="SUPFAM" id="SSF117281">
    <property type="entry name" value="Kelch motif"/>
    <property type="match status" value="1"/>
</dbReference>
<dbReference type="Gene3D" id="1.25.40.420">
    <property type="match status" value="1"/>
</dbReference>
<dbReference type="Pfam" id="PF07707">
    <property type="entry name" value="BACK"/>
    <property type="match status" value="1"/>
</dbReference>
<keyword evidence="5" id="KW-1185">Reference proteome</keyword>
<sequence>MEAMDTTEMERKISMQACSVLNDLRKSGQLCDAVIKVEDGQFTVHRAIMSACSPYFRALFTNGMHETDQREVAIPGVTSDMMSLIIEYAYTRDTNVHSGNVERLLPAADQFHVLGLVKACCNFLAGQLDPQNCIGIRNFARQYFCNVLDRTAQRYLMEHFCQVALKSNEILSLSLDEMIEIIQSDDLNVKNEEIVFDAILRWINHDTEARKRHIVELMKCIRLGLLSTQYFVETVKTHPYVRDNEACRPLVIETLKFLYDLDMEGGKEVDLSHPLARPRVPHEVMFAVGGWSGGSPTNVIETYDTRADRWITIDTTDKGATAPVVCSLGPRAYHGCVTVESLIYLVGGFDGMDYFNSVRCFDPINKEWSEVAPMNARRCYVSVAVLEGCIYAMGGFDGHLRQNTAERYTPSKNQWSLIATMNHQRSDADATTLNGRVYIAGGFNGQECLNSAEYYDPATNQWTMIAPMRNRRSGVGVIAHYGHVYSVGGFNGITRMNNGERYNPDTNSWTNIAEMYSPRSNFGIEVIDDMVFAIGGFNGVTTIYNVECYDPFTDEWYDCTDMNIYRSALSACVVKGLPNIREYIHKDRNKIDDKKKRN</sequence>
<dbReference type="InterPro" id="IPR011705">
    <property type="entry name" value="BACK"/>
</dbReference>
<dbReference type="InterPro" id="IPR030608">
    <property type="entry name" value="KLHL10_BTB/POZ"/>
</dbReference>
<dbReference type="PANTHER" id="PTHR24412">
    <property type="entry name" value="KELCH PROTEIN"/>
    <property type="match status" value="1"/>
</dbReference>
<dbReference type="PANTHER" id="PTHR24412:SF172">
    <property type="entry name" value="KELCH-LIKE PROTEIN 10"/>
    <property type="match status" value="1"/>
</dbReference>
<dbReference type="FunFam" id="1.25.40.420:FF:000001">
    <property type="entry name" value="Kelch-like family member 12"/>
    <property type="match status" value="1"/>
</dbReference>
<dbReference type="CDD" id="cd18240">
    <property type="entry name" value="BTB_POZ_KLHL10"/>
    <property type="match status" value="1"/>
</dbReference>
<dbReference type="InterPro" id="IPR015915">
    <property type="entry name" value="Kelch-typ_b-propeller"/>
</dbReference>
<evidence type="ECO:0000256" key="2">
    <source>
        <dbReference type="ARBA" id="ARBA00022737"/>
    </source>
</evidence>
<accession>A0AAD9JX73</accession>
<evidence type="ECO:0000313" key="4">
    <source>
        <dbReference type="EMBL" id="KAK2161007.1"/>
    </source>
</evidence>
<dbReference type="AlphaFoldDB" id="A0AAD9JX73"/>
<evidence type="ECO:0000313" key="5">
    <source>
        <dbReference type="Proteomes" id="UP001209878"/>
    </source>
</evidence>
<name>A0AAD9JX73_RIDPI</name>
<feature type="domain" description="BTB" evidence="3">
    <location>
        <begin position="31"/>
        <end position="98"/>
    </location>
</feature>
<dbReference type="Proteomes" id="UP001209878">
    <property type="component" value="Unassembled WGS sequence"/>
</dbReference>
<dbReference type="Pfam" id="PF01344">
    <property type="entry name" value="Kelch_1"/>
    <property type="match status" value="6"/>
</dbReference>
<evidence type="ECO:0000259" key="3">
    <source>
        <dbReference type="PROSITE" id="PS50097"/>
    </source>
</evidence>
<gene>
    <name evidence="4" type="ORF">NP493_1611g00018</name>
</gene>
<dbReference type="SMART" id="SM00225">
    <property type="entry name" value="BTB"/>
    <property type="match status" value="1"/>
</dbReference>
<dbReference type="PROSITE" id="PS50097">
    <property type="entry name" value="BTB"/>
    <property type="match status" value="1"/>
</dbReference>
<dbReference type="EMBL" id="JAODUO010001609">
    <property type="protein sequence ID" value="KAK2161007.1"/>
    <property type="molecule type" value="Genomic_DNA"/>
</dbReference>
<comment type="caution">
    <text evidence="4">The sequence shown here is derived from an EMBL/GenBank/DDBJ whole genome shotgun (WGS) entry which is preliminary data.</text>
</comment>
<organism evidence="4 5">
    <name type="scientific">Ridgeia piscesae</name>
    <name type="common">Tubeworm</name>
    <dbReference type="NCBI Taxonomy" id="27915"/>
    <lineage>
        <taxon>Eukaryota</taxon>
        <taxon>Metazoa</taxon>
        <taxon>Spiralia</taxon>
        <taxon>Lophotrochozoa</taxon>
        <taxon>Annelida</taxon>
        <taxon>Polychaeta</taxon>
        <taxon>Sedentaria</taxon>
        <taxon>Canalipalpata</taxon>
        <taxon>Sabellida</taxon>
        <taxon>Siboglinidae</taxon>
        <taxon>Ridgeia</taxon>
    </lineage>
</organism>
<dbReference type="PIRSF" id="PIRSF037037">
    <property type="entry name" value="Kelch-like_protein_gigaxonin"/>
    <property type="match status" value="1"/>
</dbReference>
<proteinExistence type="predicted"/>
<dbReference type="SUPFAM" id="SSF54695">
    <property type="entry name" value="POZ domain"/>
    <property type="match status" value="1"/>
</dbReference>